<dbReference type="Proteomes" id="UP000535838">
    <property type="component" value="Unassembled WGS sequence"/>
</dbReference>
<keyword evidence="10" id="KW-1185">Reference proteome</keyword>
<feature type="domain" description="Peptidase M20 dimerisation" evidence="8">
    <location>
        <begin position="223"/>
        <end position="324"/>
    </location>
</feature>
<evidence type="ECO:0000256" key="1">
    <source>
        <dbReference type="ARBA" id="ARBA00001936"/>
    </source>
</evidence>
<comment type="similarity">
    <text evidence="2">Belongs to the peptidase M20 family.</text>
</comment>
<dbReference type="Gene3D" id="3.30.70.360">
    <property type="match status" value="1"/>
</dbReference>
<dbReference type="PANTHER" id="PTHR32494">
    <property type="entry name" value="ALLANTOATE DEIMINASE-RELATED"/>
    <property type="match status" value="1"/>
</dbReference>
<dbReference type="GO" id="GO:0016813">
    <property type="term" value="F:hydrolase activity, acting on carbon-nitrogen (but not peptide) bonds, in linear amidines"/>
    <property type="evidence" value="ECO:0007669"/>
    <property type="project" value="InterPro"/>
</dbReference>
<keyword evidence="7" id="KW-0862">Zinc</keyword>
<dbReference type="PIRSF" id="PIRSF001235">
    <property type="entry name" value="Amidase_carbamoylase"/>
    <property type="match status" value="1"/>
</dbReference>
<dbReference type="InterPro" id="IPR011650">
    <property type="entry name" value="Peptidase_M20_dimer"/>
</dbReference>
<dbReference type="GO" id="GO:0046872">
    <property type="term" value="F:metal ion binding"/>
    <property type="evidence" value="ECO:0007669"/>
    <property type="project" value="UniProtKB-KW"/>
</dbReference>
<dbReference type="AlphaFoldDB" id="A0A841SXR2"/>
<comment type="subunit">
    <text evidence="3">Homodimer.</text>
</comment>
<dbReference type="SUPFAM" id="SSF55031">
    <property type="entry name" value="Bacterial exopeptidase dimerisation domain"/>
    <property type="match status" value="1"/>
</dbReference>
<dbReference type="InterPro" id="IPR036264">
    <property type="entry name" value="Bact_exopeptidase_dim_dom"/>
</dbReference>
<dbReference type="NCBIfam" id="TIGR01879">
    <property type="entry name" value="hydantase"/>
    <property type="match status" value="1"/>
</dbReference>
<evidence type="ECO:0000313" key="9">
    <source>
        <dbReference type="EMBL" id="MBB6633521.1"/>
    </source>
</evidence>
<feature type="binding site" evidence="7">
    <location>
        <position position="103"/>
    </location>
    <ligand>
        <name>Zn(2+)</name>
        <dbReference type="ChEBI" id="CHEBI:29105"/>
        <label>1</label>
    </ligand>
</feature>
<feature type="binding site" evidence="7">
    <location>
        <position position="203"/>
    </location>
    <ligand>
        <name>Zn(2+)</name>
        <dbReference type="ChEBI" id="CHEBI:29105"/>
        <label>1</label>
    </ligand>
</feature>
<keyword evidence="6" id="KW-0464">Manganese</keyword>
<evidence type="ECO:0000256" key="5">
    <source>
        <dbReference type="ARBA" id="ARBA00022801"/>
    </source>
</evidence>
<comment type="cofactor">
    <cofactor evidence="1">
        <name>Mn(2+)</name>
        <dbReference type="ChEBI" id="CHEBI:29035"/>
    </cofactor>
</comment>
<evidence type="ECO:0000313" key="10">
    <source>
        <dbReference type="Proteomes" id="UP000535838"/>
    </source>
</evidence>
<evidence type="ECO:0000256" key="2">
    <source>
        <dbReference type="ARBA" id="ARBA00006153"/>
    </source>
</evidence>
<dbReference type="InterPro" id="IPR002933">
    <property type="entry name" value="Peptidase_M20"/>
</dbReference>
<dbReference type="CDD" id="cd03884">
    <property type="entry name" value="M20_bAS"/>
    <property type="match status" value="1"/>
</dbReference>
<proteinExistence type="inferred from homology"/>
<gene>
    <name evidence="9" type="ORF">H7B67_05335</name>
</gene>
<dbReference type="NCBIfam" id="NF006771">
    <property type="entry name" value="PRK09290.1-5"/>
    <property type="match status" value="1"/>
</dbReference>
<feature type="binding site" evidence="7">
    <location>
        <position position="138"/>
    </location>
    <ligand>
        <name>Zn(2+)</name>
        <dbReference type="ChEBI" id="CHEBI:29105"/>
        <label>2</label>
    </ligand>
</feature>
<comment type="cofactor">
    <cofactor evidence="7">
        <name>Zn(2+)</name>
        <dbReference type="ChEBI" id="CHEBI:29105"/>
    </cofactor>
    <text evidence="7">Binds 2 Zn(2+) ions per subunit.</text>
</comment>
<dbReference type="RefSeq" id="WP_185118762.1">
    <property type="nucleotide sequence ID" value="NZ_JACJVQ010000005.1"/>
</dbReference>
<keyword evidence="4 7" id="KW-0479">Metal-binding</keyword>
<sequence length="424" mass="45727">MNLFAKLTESYDNKTNLDRLASRFHALSEIGATPDFGATRVAYSPEDRQAKELLKGWMREAGLRVREDAVGNVFGLLEGSRPELPIVLAGSHIDTVPNGGHFDGVAGVLTALEVAQRWKEQGYAPIRGLEVAAFADEEGSRFHASLTGSHFMMGELDLEAVKHYRDDDGLGFEEVLRADGLDAARAHEAARKPDELHGYVELHIEQGQVLEKQGLPVGIVNGIAGPAWLDMRWTGRASHAGTTPMGMRSDALAGAGEFVAVLDSLPEAFSPTAVATVGKFDVYPNGSNVIPGEVKLVVDVRDIDLGSRDRLIDEIVRVAQEIAARRGLQVSCDVNIKIDPTPMSPLLMACIRQAVEREGLPAFELTSGAGHDAMVIGRRVPTGMIFVRCLEGISHNPAEWASLSDLAVGLRVLDDTLKQLASSP</sequence>
<dbReference type="InterPro" id="IPR010158">
    <property type="entry name" value="Amidase_Cbmase"/>
</dbReference>
<dbReference type="Gene3D" id="3.40.630.10">
    <property type="entry name" value="Zn peptidases"/>
    <property type="match status" value="1"/>
</dbReference>
<keyword evidence="5 9" id="KW-0378">Hydrolase</keyword>
<evidence type="ECO:0000256" key="6">
    <source>
        <dbReference type="ARBA" id="ARBA00023211"/>
    </source>
</evidence>
<name>A0A841SXR2_9BACL</name>
<feature type="binding site" evidence="7">
    <location>
        <position position="103"/>
    </location>
    <ligand>
        <name>Zn(2+)</name>
        <dbReference type="ChEBI" id="CHEBI:29105"/>
        <label>2</label>
    </ligand>
</feature>
<dbReference type="SUPFAM" id="SSF53187">
    <property type="entry name" value="Zn-dependent exopeptidases"/>
    <property type="match status" value="1"/>
</dbReference>
<dbReference type="Pfam" id="PF07687">
    <property type="entry name" value="M20_dimer"/>
    <property type="match status" value="1"/>
</dbReference>
<evidence type="ECO:0000256" key="3">
    <source>
        <dbReference type="ARBA" id="ARBA00011738"/>
    </source>
</evidence>
<protein>
    <submittedName>
        <fullName evidence="9">Zn-dependent hydrolase</fullName>
    </submittedName>
</protein>
<dbReference type="Pfam" id="PF01546">
    <property type="entry name" value="Peptidase_M20"/>
    <property type="match status" value="1"/>
</dbReference>
<evidence type="ECO:0000256" key="7">
    <source>
        <dbReference type="PIRSR" id="PIRSR001235-1"/>
    </source>
</evidence>
<feature type="binding site" evidence="7">
    <location>
        <position position="395"/>
    </location>
    <ligand>
        <name>Zn(2+)</name>
        <dbReference type="ChEBI" id="CHEBI:29105"/>
        <label>2</label>
    </ligand>
</feature>
<accession>A0A841SXR2</accession>
<evidence type="ECO:0000256" key="4">
    <source>
        <dbReference type="ARBA" id="ARBA00022723"/>
    </source>
</evidence>
<comment type="caution">
    <text evidence="9">The sequence shown here is derived from an EMBL/GenBank/DDBJ whole genome shotgun (WGS) entry which is preliminary data.</text>
</comment>
<dbReference type="PANTHER" id="PTHR32494:SF19">
    <property type="entry name" value="ALLANTOATE DEIMINASE-RELATED"/>
    <property type="match status" value="1"/>
</dbReference>
<dbReference type="EMBL" id="JACJVQ010000005">
    <property type="protein sequence ID" value="MBB6633521.1"/>
    <property type="molecule type" value="Genomic_DNA"/>
</dbReference>
<reference evidence="9 10" key="1">
    <citation type="submission" date="2020-08" db="EMBL/GenBank/DDBJ databases">
        <title>Cohnella phylogeny.</title>
        <authorList>
            <person name="Dunlap C."/>
        </authorList>
    </citation>
    <scope>NUCLEOTIDE SEQUENCE [LARGE SCALE GENOMIC DNA]</scope>
    <source>
        <strain evidence="9 10">DSM 25241</strain>
    </source>
</reference>
<feature type="binding site" evidence="7">
    <location>
        <position position="92"/>
    </location>
    <ligand>
        <name>Zn(2+)</name>
        <dbReference type="ChEBI" id="CHEBI:29105"/>
        <label>1</label>
    </ligand>
</feature>
<organism evidence="9 10">
    <name type="scientific">Cohnella thailandensis</name>
    <dbReference type="NCBI Taxonomy" id="557557"/>
    <lineage>
        <taxon>Bacteria</taxon>
        <taxon>Bacillati</taxon>
        <taxon>Bacillota</taxon>
        <taxon>Bacilli</taxon>
        <taxon>Bacillales</taxon>
        <taxon>Paenibacillaceae</taxon>
        <taxon>Cohnella</taxon>
    </lineage>
</organism>
<evidence type="ECO:0000259" key="8">
    <source>
        <dbReference type="Pfam" id="PF07687"/>
    </source>
</evidence>